<dbReference type="Pfam" id="PF05792">
    <property type="entry name" value="Candida_ALS"/>
    <property type="match status" value="1"/>
</dbReference>
<dbReference type="Proteomes" id="UP000699042">
    <property type="component" value="Unassembled WGS sequence"/>
</dbReference>
<reference evidence="4" key="1">
    <citation type="submission" date="2021-05" db="EMBL/GenBank/DDBJ databases">
        <title>Comparative genomics of three Colletotrichum scovillei strains and genetic complementation revealed genes involved fungal growth and virulence on chili pepper.</title>
        <authorList>
            <person name="Hsieh D.-K."/>
            <person name="Chuang S.-C."/>
            <person name="Chen C.-Y."/>
            <person name="Chao Y.-T."/>
            <person name="Lu M.-Y.J."/>
            <person name="Lee M.-H."/>
            <person name="Shih M.-C."/>
        </authorList>
    </citation>
    <scope>NUCLEOTIDE SEQUENCE</scope>
    <source>
        <strain evidence="4">Coll-153</strain>
    </source>
</reference>
<dbReference type="AlphaFoldDB" id="A0A9P7RBA7"/>
<dbReference type="InterPro" id="IPR037524">
    <property type="entry name" value="PA14/GLEYA"/>
</dbReference>
<accession>A0A9P7RBA7</accession>
<dbReference type="GO" id="GO:0005840">
    <property type="term" value="C:ribosome"/>
    <property type="evidence" value="ECO:0007669"/>
    <property type="project" value="UniProtKB-KW"/>
</dbReference>
<dbReference type="PROSITE" id="PS51820">
    <property type="entry name" value="PA14"/>
    <property type="match status" value="1"/>
</dbReference>
<dbReference type="InterPro" id="IPR018871">
    <property type="entry name" value="GLEYA_adhesin_domain"/>
</dbReference>
<feature type="domain" description="PA14" evidence="3">
    <location>
        <begin position="408"/>
        <end position="570"/>
    </location>
</feature>
<feature type="region of interest" description="Disordered" evidence="1">
    <location>
        <begin position="897"/>
        <end position="925"/>
    </location>
</feature>
<feature type="chain" id="PRO_5040207623" evidence="2">
    <location>
        <begin position="24"/>
        <end position="987"/>
    </location>
</feature>
<comment type="caution">
    <text evidence="4">The sequence shown here is derived from an EMBL/GenBank/DDBJ whole genome shotgun (WGS) entry which is preliminary data.</text>
</comment>
<sequence length="987" mass="96018">MKRISALATAMSFVALLPWPGLASVDCPTTGPGASPTTVQPMEIVHCIPLHLSTSVSLNTTFTVMGTPVTISNAPTLVTSDFLATTTVTYLSPVNSQSPYAGPCVTVTAALPPGSKPSTIVIPPQGGQATGTKYICSPLESNMPWLPGSGNPTAGGKSPYTGSLTTVTAPYAGSAMTTLTIPPAGSDQTGTVLVLKPTPNNGDAPFNGPCATITVPGAGTALTTLTVPPSGTDRTGTQIICLPSASGGLVTSTSTGTQPGQTGLLTLPPGKPGDPTTIVTIVPPGGTVTSTSTGTQPGQTGLITLTPGKPGDPVTIVTIVPPGGTVTHSARVVSFVPPITGAITTVVSTGTRTGLTTLPQTDPAGTTTVITFVTPSATPTDVTGCAPLCTPGSGTGLTVKLYKNNHGLNTGGYQGGSASPPNLNGVTPIAQGTSNDLGFPQFNTGTSDYVPGSTRTVAGLTVDANNFTALYTGYFQPTVSGLWTICQSADDVSYLYLGSGSAFSCGNPSDQGGTALSSSFSYAPVCRTRTLVAGLLYPYREVFGQIQGYSFLNVSFTPPGGTVSSSFPGYLYPEDSSCVPGGGSTTSSTSSTTALTPVTVTSTGSSTGLTTLTPGPSGGPPTVVTFVTPSATPIPPVTVTSTGSSTGLTTLAPGPSGGPTTVVTFVTPTPTTVTITSTGTTTGLTTIPQSGTVPGTVITIACRTVTQTQTISASGAAGTQASFVVPACARTATFRIKGGDGGGTGRESGVGELILGSLAVTPGQTYVAIAGGAGNINIQGTSAYGNGGTAVDGGGGGGGASAILIGGAEVVVAGGGGGGDIYLYGYPTDGRPNTVTITSDANRGQGGSPGLQGVGRYTVDEGNTGTTGFYNVARGGGGGTATGAGAGGIAGGTTTAQANGNAGSGHNGGAGLSTRNTGSPGSGGSGAGGGGYFGGGSGSVLDWTYGNNRVTFGGGGGGGSSFVRSGVTVSSRSVTGGTGSVEIVFTS</sequence>
<evidence type="ECO:0000259" key="3">
    <source>
        <dbReference type="PROSITE" id="PS51820"/>
    </source>
</evidence>
<evidence type="ECO:0000256" key="1">
    <source>
        <dbReference type="SAM" id="MobiDB-lite"/>
    </source>
</evidence>
<gene>
    <name evidence="4" type="ORF">JMJ77_001412</name>
</gene>
<dbReference type="Pfam" id="PF10528">
    <property type="entry name" value="GLEYA"/>
    <property type="match status" value="1"/>
</dbReference>
<protein>
    <submittedName>
        <fullName evidence="4">60s ribosomal protein l19</fullName>
    </submittedName>
</protein>
<feature type="compositionally biased region" description="Gly residues" evidence="1">
    <location>
        <begin position="902"/>
        <end position="911"/>
    </location>
</feature>
<organism evidence="4 5">
    <name type="scientific">Colletotrichum scovillei</name>
    <dbReference type="NCBI Taxonomy" id="1209932"/>
    <lineage>
        <taxon>Eukaryota</taxon>
        <taxon>Fungi</taxon>
        <taxon>Dikarya</taxon>
        <taxon>Ascomycota</taxon>
        <taxon>Pezizomycotina</taxon>
        <taxon>Sordariomycetes</taxon>
        <taxon>Hypocreomycetidae</taxon>
        <taxon>Glomerellales</taxon>
        <taxon>Glomerellaceae</taxon>
        <taxon>Colletotrichum</taxon>
        <taxon>Colletotrichum acutatum species complex</taxon>
    </lineage>
</organism>
<keyword evidence="2" id="KW-0732">Signal</keyword>
<name>A0A9P7RBA7_9PEZI</name>
<evidence type="ECO:0000313" key="5">
    <source>
        <dbReference type="Proteomes" id="UP000699042"/>
    </source>
</evidence>
<keyword evidence="4" id="KW-0687">Ribonucleoprotein</keyword>
<dbReference type="EMBL" id="JAESDN010000003">
    <property type="protein sequence ID" value="KAG7054345.1"/>
    <property type="molecule type" value="Genomic_DNA"/>
</dbReference>
<evidence type="ECO:0000313" key="4">
    <source>
        <dbReference type="EMBL" id="KAG7054345.1"/>
    </source>
</evidence>
<dbReference type="GO" id="GO:0007155">
    <property type="term" value="P:cell adhesion"/>
    <property type="evidence" value="ECO:0007669"/>
    <property type="project" value="InterPro"/>
</dbReference>
<proteinExistence type="predicted"/>
<keyword evidence="4" id="KW-0689">Ribosomal protein</keyword>
<evidence type="ECO:0000256" key="2">
    <source>
        <dbReference type="SAM" id="SignalP"/>
    </source>
</evidence>
<keyword evidence="5" id="KW-1185">Reference proteome</keyword>
<dbReference type="Gene3D" id="2.60.120.1560">
    <property type="match status" value="1"/>
</dbReference>
<feature type="compositionally biased region" description="Low complexity" evidence="1">
    <location>
        <begin position="585"/>
        <end position="619"/>
    </location>
</feature>
<dbReference type="InterPro" id="IPR008440">
    <property type="entry name" value="Agglutinin-like_ALS_rpt"/>
</dbReference>
<feature type="region of interest" description="Disordered" evidence="1">
    <location>
        <begin position="578"/>
        <end position="619"/>
    </location>
</feature>
<feature type="signal peptide" evidence="2">
    <location>
        <begin position="1"/>
        <end position="23"/>
    </location>
</feature>